<keyword evidence="5" id="KW-0812">Transmembrane</keyword>
<dbReference type="Xenbase" id="XB-GENE-5846731">
    <property type="gene designation" value="XB5846730"/>
</dbReference>
<dbReference type="GeneTree" id="ENSGT00390000011708"/>
<dbReference type="PANTHER" id="PTHR10867:SF45">
    <property type="entry name" value="LOC100127826 PROTEIN"/>
    <property type="match status" value="1"/>
</dbReference>
<evidence type="ECO:0000256" key="5">
    <source>
        <dbReference type="SAM" id="Phobius"/>
    </source>
</evidence>
<keyword evidence="7" id="KW-1185">Reference proteome</keyword>
<comment type="similarity">
    <text evidence="1">Belongs to the class I-like SAM-binding methyltransferase superfamily. NNMT/PNMT/TEMT family.</text>
</comment>
<dbReference type="Pfam" id="PF01234">
    <property type="entry name" value="NNMT_PNMT_TEMT"/>
    <property type="match status" value="1"/>
</dbReference>
<dbReference type="RefSeq" id="XP_031762109.1">
    <property type="nucleotide sequence ID" value="XM_031906249.1"/>
</dbReference>
<dbReference type="InterPro" id="IPR029063">
    <property type="entry name" value="SAM-dependent_MTases_sf"/>
</dbReference>
<organism evidence="6">
    <name type="scientific">Xenopus tropicalis</name>
    <name type="common">Western clawed frog</name>
    <name type="synonym">Silurana tropicalis</name>
    <dbReference type="NCBI Taxonomy" id="8364"/>
    <lineage>
        <taxon>Eukaryota</taxon>
        <taxon>Metazoa</taxon>
        <taxon>Chordata</taxon>
        <taxon>Craniata</taxon>
        <taxon>Vertebrata</taxon>
        <taxon>Euteleostomi</taxon>
        <taxon>Amphibia</taxon>
        <taxon>Batrachia</taxon>
        <taxon>Anura</taxon>
        <taxon>Pipoidea</taxon>
        <taxon>Pipidae</taxon>
        <taxon>Xenopodinae</taxon>
        <taxon>Xenopus</taxon>
        <taxon>Silurana</taxon>
    </lineage>
</organism>
<evidence type="ECO:0000313" key="7">
    <source>
        <dbReference type="Proteomes" id="UP000008143"/>
    </source>
</evidence>
<reference evidence="8" key="3">
    <citation type="submission" date="2025-04" db="UniProtKB">
        <authorList>
            <consortium name="RefSeq"/>
        </authorList>
    </citation>
    <scope>IDENTIFICATION</scope>
    <source>
        <strain evidence="8">Nigerian</strain>
        <tissue evidence="8">Liver and blood</tissue>
    </source>
</reference>
<keyword evidence="5" id="KW-0472">Membrane</keyword>
<gene>
    <name evidence="6 9" type="primary">XB5846730</name>
    <name evidence="8" type="synonym">LOC100494680</name>
</gene>
<accession>A0A803K6Z8</accession>
<keyword evidence="4" id="KW-0949">S-adenosyl-L-methionine</keyword>
<proteinExistence type="inferred from homology"/>
<keyword evidence="5" id="KW-1133">Transmembrane helix</keyword>
<protein>
    <submittedName>
        <fullName evidence="8">Nicotinamide N-methyltransferase isoform X1</fullName>
    </submittedName>
    <submittedName>
        <fullName evidence="6">Provisional ortholog of nicotinamide N-methyltransferase</fullName>
    </submittedName>
</protein>
<dbReference type="GO" id="GO:0008170">
    <property type="term" value="F:N-methyltransferase activity"/>
    <property type="evidence" value="ECO:0000318"/>
    <property type="project" value="GO_Central"/>
</dbReference>
<dbReference type="OMA" id="LEVTICE"/>
<keyword evidence="3" id="KW-0808">Transferase</keyword>
<dbReference type="AlphaFoldDB" id="A0A803K6Z8"/>
<evidence type="ECO:0000313" key="9">
    <source>
        <dbReference type="Xenbase" id="XB-GENE-5846731"/>
    </source>
</evidence>
<evidence type="ECO:0000256" key="4">
    <source>
        <dbReference type="ARBA" id="ARBA00022691"/>
    </source>
</evidence>
<evidence type="ECO:0000313" key="8">
    <source>
        <dbReference type="RefSeq" id="XP_031762109.1"/>
    </source>
</evidence>
<evidence type="ECO:0000256" key="3">
    <source>
        <dbReference type="ARBA" id="ARBA00022679"/>
    </source>
</evidence>
<sequence length="267" mass="30994">MDTGYCKPDEEKHKHYHDDDFDHKGFLDTFWCDEKYELIHESLEFPLKKLHEIFSSEYVKGNTVLDFTLGAGIYSLITAANVFKEIYVAEVTNNGIKEFERWLNKEPGVSDWSCATKFVAELEGKRDGWQEKEDKIRRAIKKVVKWDICGRRPVPKELPQVDCVISLWILNIISKTKAEFKINLKSLVSQLKTGGYLMFFAVINMTYYIFGGHKFFVLATDENFLREAAREAGLVIQKFELQLSSKCTTLVDYDKVAFLLARKEKDD</sequence>
<dbReference type="Proteomes" id="UP000008143">
    <property type="component" value="Chromosome 7"/>
</dbReference>
<dbReference type="OrthoDB" id="9905991at2759"/>
<dbReference type="GO" id="GO:0032259">
    <property type="term" value="P:methylation"/>
    <property type="evidence" value="ECO:0007669"/>
    <property type="project" value="UniProtKB-KW"/>
</dbReference>
<dbReference type="Gene3D" id="3.40.50.150">
    <property type="entry name" value="Vaccinia Virus protein VP39"/>
    <property type="match status" value="1"/>
</dbReference>
<dbReference type="KEGG" id="xtr:100494680"/>
<name>A0A803K6Z8_XENTR</name>
<evidence type="ECO:0000313" key="6">
    <source>
        <dbReference type="Ensembl" id="ENSXETP00000116144"/>
    </source>
</evidence>
<dbReference type="Ensembl" id="ENSXETT00000110516">
    <property type="protein sequence ID" value="ENSXETP00000116144"/>
    <property type="gene ID" value="ENSXETG00000043987"/>
</dbReference>
<feature type="transmembrane region" description="Helical" evidence="5">
    <location>
        <begin position="193"/>
        <end position="210"/>
    </location>
</feature>
<dbReference type="SUPFAM" id="SSF53335">
    <property type="entry name" value="S-adenosyl-L-methionine-dependent methyltransferases"/>
    <property type="match status" value="1"/>
</dbReference>
<dbReference type="PROSITE" id="PS51681">
    <property type="entry name" value="SAM_MT_NNMT_PNMT_TEMT"/>
    <property type="match status" value="1"/>
</dbReference>
<dbReference type="PANTHER" id="PTHR10867">
    <property type="entry name" value="NNMT/PNMT/TEMT FAMILY MEMBER"/>
    <property type="match status" value="1"/>
</dbReference>
<reference evidence="6" key="2">
    <citation type="submission" date="2021-03" db="UniProtKB">
        <authorList>
            <consortium name="Ensembl"/>
        </authorList>
    </citation>
    <scope>IDENTIFICATION</scope>
</reference>
<evidence type="ECO:0000256" key="1">
    <source>
        <dbReference type="ARBA" id="ARBA00007996"/>
    </source>
</evidence>
<dbReference type="InterPro" id="IPR000940">
    <property type="entry name" value="NNMT_TEMT_trans"/>
</dbReference>
<reference evidence="6" key="1">
    <citation type="journal article" date="2010" name="Science">
        <title>The genome of the Western clawed frog Xenopus tropicalis.</title>
        <authorList>
            <person name="Hellsten U."/>
            <person name="Harland R.M."/>
            <person name="Gilchrist M.J."/>
            <person name="Hendrix D."/>
            <person name="Jurka J."/>
            <person name="Kapitonov V."/>
            <person name="Ovcharenko I."/>
            <person name="Putnam N.H."/>
            <person name="Shu S."/>
            <person name="Taher L."/>
            <person name="Blitz I.L."/>
            <person name="Blumberg B."/>
            <person name="Dichmann D.S."/>
            <person name="Dubchak I."/>
            <person name="Amaya E."/>
            <person name="Detter J.C."/>
            <person name="Fletcher R."/>
            <person name="Gerhard D.S."/>
            <person name="Goodstein D."/>
            <person name="Graves T."/>
            <person name="Grigoriev I.V."/>
            <person name="Grimwood J."/>
            <person name="Kawashima T."/>
            <person name="Lindquist E."/>
            <person name="Lucas S.M."/>
            <person name="Mead P.E."/>
            <person name="Mitros T."/>
            <person name="Ogino H."/>
            <person name="Ohta Y."/>
            <person name="Poliakov A.V."/>
            <person name="Pollet N."/>
            <person name="Robert J."/>
            <person name="Salamov A."/>
            <person name="Sater A.K."/>
            <person name="Schmutz J."/>
            <person name="Terry A."/>
            <person name="Vize P.D."/>
            <person name="Warren W.C."/>
            <person name="Wells D."/>
            <person name="Wills A."/>
            <person name="Wilson R.K."/>
            <person name="Zimmerman L.B."/>
            <person name="Zorn A.M."/>
            <person name="Grainger R."/>
            <person name="Grammer T."/>
            <person name="Khokha M.K."/>
            <person name="Richardson P.M."/>
            <person name="Rokhsar D.S."/>
        </authorList>
    </citation>
    <scope>NUCLEOTIDE SEQUENCE [LARGE SCALE GENOMIC DNA]</scope>
    <source>
        <strain evidence="6">Nigerian</strain>
    </source>
</reference>
<keyword evidence="2" id="KW-0489">Methyltransferase</keyword>
<evidence type="ECO:0000256" key="2">
    <source>
        <dbReference type="ARBA" id="ARBA00022603"/>
    </source>
</evidence>
<dbReference type="GO" id="GO:0005829">
    <property type="term" value="C:cytosol"/>
    <property type="evidence" value="ECO:0000318"/>
    <property type="project" value="GO_Central"/>
</dbReference>
<dbReference type="AGR" id="Xenbase:XB-GENE-5846731"/>